<gene>
    <name evidence="6" type="ORF">HPS55_02780</name>
</gene>
<dbReference type="PANTHER" id="PTHR11717">
    <property type="entry name" value="LOW MOLECULAR WEIGHT PROTEIN TYROSINE PHOSPHATASE"/>
    <property type="match status" value="1"/>
</dbReference>
<keyword evidence="4" id="KW-0904">Protein phosphatase</keyword>
<dbReference type="SMART" id="SM00226">
    <property type="entry name" value="LMWPc"/>
    <property type="match status" value="1"/>
</dbReference>
<evidence type="ECO:0000259" key="5">
    <source>
        <dbReference type="SMART" id="SM00226"/>
    </source>
</evidence>
<dbReference type="InterPro" id="IPR023485">
    <property type="entry name" value="Ptyr_pPase"/>
</dbReference>
<dbReference type="InterPro" id="IPR036196">
    <property type="entry name" value="Ptyr_pPase_sf"/>
</dbReference>
<sequence>MSKKTSLLFVCLGNICRSPAAEGIMRHITKEHMMEDYVDIDSAGIGSWHAGELPDRRMRSHGSAHGYDFSSRARQIKQEDMQRFDHIIVMDDENYKDVTAMARTDEQRRKISRMTDFCKHHPGHTAVPDPYYGGDRGFELVIELLEDGCKELLKQIAQKHGVAYLL</sequence>
<proteinExistence type="inferred from homology"/>
<dbReference type="SUPFAM" id="SSF52788">
    <property type="entry name" value="Phosphotyrosine protein phosphatases I"/>
    <property type="match status" value="1"/>
</dbReference>
<keyword evidence="3" id="KW-0378">Hydrolase</keyword>
<dbReference type="CDD" id="cd16343">
    <property type="entry name" value="LMWPTP"/>
    <property type="match status" value="1"/>
</dbReference>
<keyword evidence="7" id="KW-1185">Reference proteome</keyword>
<evidence type="ECO:0000256" key="1">
    <source>
        <dbReference type="ARBA" id="ARBA00011063"/>
    </source>
</evidence>
<dbReference type="InterPro" id="IPR017867">
    <property type="entry name" value="Tyr_phospatase_low_mol_wt"/>
</dbReference>
<comment type="similarity">
    <text evidence="1">Belongs to the low molecular weight phosphotyrosine protein phosphatase family.</text>
</comment>
<organism evidence="6 7">
    <name type="scientific">Xylanibacter rodentium</name>
    <dbReference type="NCBI Taxonomy" id="2736289"/>
    <lineage>
        <taxon>Bacteria</taxon>
        <taxon>Pseudomonadati</taxon>
        <taxon>Bacteroidota</taxon>
        <taxon>Bacteroidia</taxon>
        <taxon>Bacteroidales</taxon>
        <taxon>Prevotellaceae</taxon>
        <taxon>Xylanibacter</taxon>
    </lineage>
</organism>
<dbReference type="EC" id="3.1.3.48" evidence="2"/>
<evidence type="ECO:0000256" key="2">
    <source>
        <dbReference type="ARBA" id="ARBA00013064"/>
    </source>
</evidence>
<feature type="domain" description="Phosphotyrosine protein phosphatase I" evidence="5">
    <location>
        <begin position="5"/>
        <end position="155"/>
    </location>
</feature>
<dbReference type="Pfam" id="PF01451">
    <property type="entry name" value="LMWPc"/>
    <property type="match status" value="1"/>
</dbReference>
<dbReference type="PRINTS" id="PR00719">
    <property type="entry name" value="LMWPTPASE"/>
</dbReference>
<dbReference type="InterPro" id="IPR050438">
    <property type="entry name" value="LMW_PTPase"/>
</dbReference>
<evidence type="ECO:0000256" key="4">
    <source>
        <dbReference type="ARBA" id="ARBA00022912"/>
    </source>
</evidence>
<dbReference type="Proteomes" id="UP001193734">
    <property type="component" value="Unassembled WGS sequence"/>
</dbReference>
<evidence type="ECO:0000313" key="6">
    <source>
        <dbReference type="EMBL" id="NPE13261.1"/>
    </source>
</evidence>
<evidence type="ECO:0000313" key="7">
    <source>
        <dbReference type="Proteomes" id="UP001193734"/>
    </source>
</evidence>
<evidence type="ECO:0000256" key="3">
    <source>
        <dbReference type="ARBA" id="ARBA00022801"/>
    </source>
</evidence>
<protein>
    <recommendedName>
        <fullName evidence="2">protein-tyrosine-phosphatase</fullName>
        <ecNumber evidence="2">3.1.3.48</ecNumber>
    </recommendedName>
</protein>
<dbReference type="Gene3D" id="3.40.50.2300">
    <property type="match status" value="1"/>
</dbReference>
<accession>A0ABX2AUC7</accession>
<dbReference type="EMBL" id="JABKKE010000003">
    <property type="protein sequence ID" value="NPE13261.1"/>
    <property type="molecule type" value="Genomic_DNA"/>
</dbReference>
<name>A0ABX2AUC7_9BACT</name>
<dbReference type="PANTHER" id="PTHR11717:SF7">
    <property type="entry name" value="LOW MOLECULAR WEIGHT PHOSPHOTYROSINE PROTEIN PHOSPHATASE"/>
    <property type="match status" value="1"/>
</dbReference>
<comment type="caution">
    <text evidence="6">The sequence shown here is derived from an EMBL/GenBank/DDBJ whole genome shotgun (WGS) entry which is preliminary data.</text>
</comment>
<reference evidence="6 7" key="1">
    <citation type="submission" date="2020-05" db="EMBL/GenBank/DDBJ databases">
        <title>Distinct polysaccharide utilization as determinants for interspecies competition between intestinal Prevotella spp.</title>
        <authorList>
            <person name="Galvez E.J.C."/>
            <person name="Iljazovic A."/>
            <person name="Strowig T."/>
        </authorList>
    </citation>
    <scope>NUCLEOTIDE SEQUENCE [LARGE SCALE GENOMIC DNA]</scope>
    <source>
        <strain evidence="6 7">PROD</strain>
    </source>
</reference>